<evidence type="ECO:0000259" key="4">
    <source>
        <dbReference type="Pfam" id="PF08450"/>
    </source>
</evidence>
<evidence type="ECO:0000313" key="6">
    <source>
        <dbReference type="Proteomes" id="UP001201262"/>
    </source>
</evidence>
<evidence type="ECO:0000256" key="1">
    <source>
        <dbReference type="ARBA" id="ARBA00008853"/>
    </source>
</evidence>
<dbReference type="RefSeq" id="XP_046074675.1">
    <property type="nucleotide sequence ID" value="XM_046209420.1"/>
</dbReference>
<dbReference type="SUPFAM" id="SSF63829">
    <property type="entry name" value="Calcium-dependent phosphotriesterase"/>
    <property type="match status" value="1"/>
</dbReference>
<keyword evidence="3" id="KW-0479">Metal-binding</keyword>
<feature type="active site" description="Proton donor/acceptor" evidence="2">
    <location>
        <position position="214"/>
    </location>
</feature>
<dbReference type="PANTHER" id="PTHR10907">
    <property type="entry name" value="REGUCALCIN"/>
    <property type="match status" value="1"/>
</dbReference>
<comment type="caution">
    <text evidence="5">The sequence shown here is derived from an EMBL/GenBank/DDBJ whole genome shotgun (WGS) entry which is preliminary data.</text>
</comment>
<evidence type="ECO:0000256" key="2">
    <source>
        <dbReference type="PIRSR" id="PIRSR605511-1"/>
    </source>
</evidence>
<organism evidence="5 6">
    <name type="scientific">Talaromyces proteolyticus</name>
    <dbReference type="NCBI Taxonomy" id="1131652"/>
    <lineage>
        <taxon>Eukaryota</taxon>
        <taxon>Fungi</taxon>
        <taxon>Dikarya</taxon>
        <taxon>Ascomycota</taxon>
        <taxon>Pezizomycotina</taxon>
        <taxon>Eurotiomycetes</taxon>
        <taxon>Eurotiomycetidae</taxon>
        <taxon>Eurotiales</taxon>
        <taxon>Trichocomaceae</taxon>
        <taxon>Talaromyces</taxon>
        <taxon>Talaromyces sect. Bacilispori</taxon>
    </lineage>
</organism>
<dbReference type="Pfam" id="PF08450">
    <property type="entry name" value="SGL"/>
    <property type="match status" value="1"/>
</dbReference>
<dbReference type="InterPro" id="IPR005511">
    <property type="entry name" value="SMP-30"/>
</dbReference>
<dbReference type="PRINTS" id="PR01790">
    <property type="entry name" value="SMP30FAMILY"/>
</dbReference>
<feature type="binding site" evidence="3">
    <location>
        <position position="113"/>
    </location>
    <ligand>
        <name>substrate</name>
    </ligand>
</feature>
<evidence type="ECO:0000313" key="5">
    <source>
        <dbReference type="EMBL" id="KAH8700969.1"/>
    </source>
</evidence>
<feature type="binding site" evidence="3">
    <location>
        <position position="115"/>
    </location>
    <ligand>
        <name>substrate</name>
    </ligand>
</feature>
<dbReference type="GO" id="GO:0004341">
    <property type="term" value="F:gluconolactonase activity"/>
    <property type="evidence" value="ECO:0007669"/>
    <property type="project" value="TreeGrafter"/>
</dbReference>
<dbReference type="AlphaFoldDB" id="A0AAD4Q0L7"/>
<dbReference type="GeneID" id="70239707"/>
<dbReference type="InterPro" id="IPR011042">
    <property type="entry name" value="6-blade_b-propeller_TolB-like"/>
</dbReference>
<dbReference type="EMBL" id="JAJTJA010000004">
    <property type="protein sequence ID" value="KAH8700969.1"/>
    <property type="molecule type" value="Genomic_DNA"/>
</dbReference>
<feature type="binding site" evidence="3">
    <location>
        <position position="166"/>
    </location>
    <ligand>
        <name>a divalent metal cation</name>
        <dbReference type="ChEBI" id="CHEBI:60240"/>
    </ligand>
</feature>
<keyword evidence="3" id="KW-0862">Zinc</keyword>
<feature type="binding site" evidence="3">
    <location>
        <position position="19"/>
    </location>
    <ligand>
        <name>a divalent metal cation</name>
        <dbReference type="ChEBI" id="CHEBI:60240"/>
    </ligand>
</feature>
<dbReference type="GO" id="GO:0005509">
    <property type="term" value="F:calcium ion binding"/>
    <property type="evidence" value="ECO:0007669"/>
    <property type="project" value="TreeGrafter"/>
</dbReference>
<protein>
    <recommendedName>
        <fullName evidence="4">SMP-30/Gluconolactonase/LRE-like region domain-containing protein</fullName>
    </recommendedName>
</protein>
<dbReference type="Proteomes" id="UP001201262">
    <property type="component" value="Unassembled WGS sequence"/>
</dbReference>
<feature type="domain" description="SMP-30/Gluconolactonase/LRE-like region" evidence="4">
    <location>
        <begin position="17"/>
        <end position="268"/>
    </location>
</feature>
<keyword evidence="6" id="KW-1185">Reference proteome</keyword>
<name>A0AAD4Q0L7_9EURO</name>
<accession>A0AAD4Q0L7</accession>
<reference evidence="5" key="1">
    <citation type="submission" date="2021-12" db="EMBL/GenBank/DDBJ databases">
        <title>Convergent genome expansion in fungi linked to evolution of root-endophyte symbiosis.</title>
        <authorList>
            <consortium name="DOE Joint Genome Institute"/>
            <person name="Ke Y.-H."/>
            <person name="Bonito G."/>
            <person name="Liao H.-L."/>
            <person name="Looney B."/>
            <person name="Rojas-Flechas A."/>
            <person name="Nash J."/>
            <person name="Hameed K."/>
            <person name="Schadt C."/>
            <person name="Martin F."/>
            <person name="Crous P.W."/>
            <person name="Miettinen O."/>
            <person name="Magnuson J.K."/>
            <person name="Labbe J."/>
            <person name="Jacobson D."/>
            <person name="Doktycz M.J."/>
            <person name="Veneault-Fourrey C."/>
            <person name="Kuo A."/>
            <person name="Mondo S."/>
            <person name="Calhoun S."/>
            <person name="Riley R."/>
            <person name="Ohm R."/>
            <person name="LaButti K."/>
            <person name="Andreopoulos B."/>
            <person name="Pangilinan J."/>
            <person name="Nolan M."/>
            <person name="Tritt A."/>
            <person name="Clum A."/>
            <person name="Lipzen A."/>
            <person name="Daum C."/>
            <person name="Barry K."/>
            <person name="Grigoriev I.V."/>
            <person name="Vilgalys R."/>
        </authorList>
    </citation>
    <scope>NUCLEOTIDE SEQUENCE</scope>
    <source>
        <strain evidence="5">PMI_201</strain>
    </source>
</reference>
<sequence>MQKFKITQPFLDLKCGLSEGPFYEQSTNTLRFIDIAKRHTWWVDLNVGPSSAKKFGYDISFGVTANLASSKDSFLFGGKHGVGIAKRNSNEYRYIQRFWNDAETSKGYENIMRANDGGVDSQGRFWVGAMNDPAVTNGKFDPVGTLFRLDIDGSFHRMLENVTIPNGISWSLDDKTMYWTDTPTGNIYAFDFDASTGNITNQRVFWHSDEGGPDGHAMDEEGNLWVALWGAWKVVKVSPKGKVTAEIEVPTRCPTAVAFADEDVYITSEEDPEVDKYPESGKWHGGVFKCHVGVRGRKLFDAQIPC</sequence>
<dbReference type="PANTHER" id="PTHR10907:SF47">
    <property type="entry name" value="REGUCALCIN"/>
    <property type="match status" value="1"/>
</dbReference>
<feature type="binding site" evidence="3">
    <location>
        <position position="214"/>
    </location>
    <ligand>
        <name>a divalent metal cation</name>
        <dbReference type="ChEBI" id="CHEBI:60240"/>
    </ligand>
</feature>
<comment type="cofactor">
    <cofactor evidence="3">
        <name>Zn(2+)</name>
        <dbReference type="ChEBI" id="CHEBI:29105"/>
    </cofactor>
    <text evidence="3">Binds 1 divalent metal cation per subunit.</text>
</comment>
<evidence type="ECO:0000256" key="3">
    <source>
        <dbReference type="PIRSR" id="PIRSR605511-2"/>
    </source>
</evidence>
<comment type="similarity">
    <text evidence="1">Belongs to the SMP-30/CGR1 family.</text>
</comment>
<dbReference type="InterPro" id="IPR013658">
    <property type="entry name" value="SGL"/>
</dbReference>
<dbReference type="Gene3D" id="2.120.10.30">
    <property type="entry name" value="TolB, C-terminal domain"/>
    <property type="match status" value="1"/>
</dbReference>
<proteinExistence type="inferred from homology"/>
<gene>
    <name evidence="5" type="ORF">BGW36DRAFT_138824</name>
</gene>